<dbReference type="EMBL" id="MKCT01000001">
    <property type="protein sequence ID" value="OHX21170.1"/>
    <property type="molecule type" value="Genomic_DNA"/>
</dbReference>
<evidence type="ECO:0000313" key="2">
    <source>
        <dbReference type="EMBL" id="OHX21170.1"/>
    </source>
</evidence>
<dbReference type="SUPFAM" id="SSF53098">
    <property type="entry name" value="Ribonuclease H-like"/>
    <property type="match status" value="1"/>
</dbReference>
<reference evidence="2 3" key="1">
    <citation type="submission" date="2016-09" db="EMBL/GenBank/DDBJ databases">
        <title>Chromobacterium muskegensis sp. nov., an insecticidal bacterium isolated from Sphagnum bogs.</title>
        <authorList>
            <person name="Sparks M.E."/>
            <person name="Blackburn M.B."/>
            <person name="Gundersen-Rindal D.E."/>
            <person name="Mitchell A."/>
            <person name="Farrar R."/>
            <person name="Kuhar D."/>
        </authorList>
    </citation>
    <scope>NUCLEOTIDE SEQUENCE [LARGE SCALE GENOMIC DNA]</scope>
    <source>
        <strain evidence="2 3">14B-1</strain>
    </source>
</reference>
<sequence>MPLSYQAAVGEYLCNKALTHYRSYEEARTDVFDYIRFYNHQRRHSTLGYLTPVEFERRRSELSA</sequence>
<proteinExistence type="predicted"/>
<protein>
    <recommendedName>
        <fullName evidence="1">Integrase catalytic domain-containing protein</fullName>
    </recommendedName>
</protein>
<keyword evidence="3" id="KW-1185">Reference proteome</keyword>
<dbReference type="PANTHER" id="PTHR46889">
    <property type="entry name" value="TRANSPOSASE INSF FOR INSERTION SEQUENCE IS3B-RELATED"/>
    <property type="match status" value="1"/>
</dbReference>
<feature type="domain" description="Integrase catalytic" evidence="1">
    <location>
        <begin position="17"/>
        <end position="57"/>
    </location>
</feature>
<dbReference type="InterPro" id="IPR050900">
    <property type="entry name" value="Transposase_IS3/IS150/IS904"/>
</dbReference>
<dbReference type="PANTHER" id="PTHR46889:SF4">
    <property type="entry name" value="TRANSPOSASE INSO FOR INSERTION SEQUENCE ELEMENT IS911B-RELATED"/>
    <property type="match status" value="1"/>
</dbReference>
<dbReference type="InterPro" id="IPR012337">
    <property type="entry name" value="RNaseH-like_sf"/>
</dbReference>
<evidence type="ECO:0000313" key="3">
    <source>
        <dbReference type="Proteomes" id="UP000180280"/>
    </source>
</evidence>
<gene>
    <name evidence="2" type="ORF">BI344_01110</name>
</gene>
<accession>A0ABX3CFS6</accession>
<comment type="caution">
    <text evidence="2">The sequence shown here is derived from an EMBL/GenBank/DDBJ whole genome shotgun (WGS) entry which is preliminary data.</text>
</comment>
<dbReference type="Proteomes" id="UP000180280">
    <property type="component" value="Unassembled WGS sequence"/>
</dbReference>
<evidence type="ECO:0000259" key="1">
    <source>
        <dbReference type="Pfam" id="PF13333"/>
    </source>
</evidence>
<name>A0ABX3CFS6_9NEIS</name>
<organism evidence="2 3">
    <name type="scientific">Chromobacterium sphagni</name>
    <dbReference type="NCBI Taxonomy" id="1903179"/>
    <lineage>
        <taxon>Bacteria</taxon>
        <taxon>Pseudomonadati</taxon>
        <taxon>Pseudomonadota</taxon>
        <taxon>Betaproteobacteria</taxon>
        <taxon>Neisseriales</taxon>
        <taxon>Chromobacteriaceae</taxon>
        <taxon>Chromobacterium</taxon>
    </lineage>
</organism>
<dbReference type="Pfam" id="PF13333">
    <property type="entry name" value="rve_2"/>
    <property type="match status" value="1"/>
</dbReference>
<dbReference type="InterPro" id="IPR001584">
    <property type="entry name" value="Integrase_cat-core"/>
</dbReference>